<comment type="caution">
    <text evidence="1">The sequence shown here is derived from an EMBL/GenBank/DDBJ whole genome shotgun (WGS) entry which is preliminary data.</text>
</comment>
<evidence type="ECO:0000313" key="2">
    <source>
        <dbReference type="Proteomes" id="UP001500457"/>
    </source>
</evidence>
<dbReference type="Proteomes" id="UP001500457">
    <property type="component" value="Unassembled WGS sequence"/>
</dbReference>
<name>A0ABP9ELT9_9PSEU</name>
<proteinExistence type="predicted"/>
<reference evidence="2" key="1">
    <citation type="journal article" date="2019" name="Int. J. Syst. Evol. Microbiol.">
        <title>The Global Catalogue of Microorganisms (GCM) 10K type strain sequencing project: providing services to taxonomists for standard genome sequencing and annotation.</title>
        <authorList>
            <consortium name="The Broad Institute Genomics Platform"/>
            <consortium name="The Broad Institute Genome Sequencing Center for Infectious Disease"/>
            <person name="Wu L."/>
            <person name="Ma J."/>
        </authorList>
    </citation>
    <scope>NUCLEOTIDE SEQUENCE [LARGE SCALE GENOMIC DNA]</scope>
    <source>
        <strain evidence="2">JCM 17983</strain>
    </source>
</reference>
<protein>
    <recommendedName>
        <fullName evidence="3">DUF3303 domain-containing protein</fullName>
    </recommendedName>
</protein>
<gene>
    <name evidence="1" type="ORF">GCM10023203_37620</name>
</gene>
<organism evidence="1 2">
    <name type="scientific">Actinomycetospora straminea</name>
    <dbReference type="NCBI Taxonomy" id="663607"/>
    <lineage>
        <taxon>Bacteria</taxon>
        <taxon>Bacillati</taxon>
        <taxon>Actinomycetota</taxon>
        <taxon>Actinomycetes</taxon>
        <taxon>Pseudonocardiales</taxon>
        <taxon>Pseudonocardiaceae</taxon>
        <taxon>Actinomycetospora</taxon>
    </lineage>
</organism>
<keyword evidence="2" id="KW-1185">Reference proteome</keyword>
<dbReference type="Pfam" id="PF11746">
    <property type="entry name" value="DUF3303"/>
    <property type="match status" value="1"/>
</dbReference>
<sequence length="97" mass="10732">MLVMMRYRFRGGEAGRQAYERFAKWTPPAGLEITAGWTAASNDGGFLLLDVADVATLLEFSAQFKDLNDELEITPVVELNEGVNIAMKAYAWVDSIS</sequence>
<dbReference type="EMBL" id="BAABHQ010000010">
    <property type="protein sequence ID" value="GAA4882410.1"/>
    <property type="molecule type" value="Genomic_DNA"/>
</dbReference>
<evidence type="ECO:0000313" key="1">
    <source>
        <dbReference type="EMBL" id="GAA4882410.1"/>
    </source>
</evidence>
<dbReference type="RefSeq" id="WP_274233530.1">
    <property type="nucleotide sequence ID" value="NZ_BAABHQ010000010.1"/>
</dbReference>
<dbReference type="InterPro" id="IPR021734">
    <property type="entry name" value="DUF3303"/>
</dbReference>
<evidence type="ECO:0008006" key="3">
    <source>
        <dbReference type="Google" id="ProtNLM"/>
    </source>
</evidence>
<accession>A0ABP9ELT9</accession>